<evidence type="ECO:0000313" key="2">
    <source>
        <dbReference type="Proteomes" id="UP001085076"/>
    </source>
</evidence>
<sequence>MVWRISMNGMEEEEFVEISFRSPLDPWAIRLLLADIDLKLFGYSVLVFRSVFNPLLFGSHVWQRERETGQLCNLRNFKKRVIQNYQVVGSSLFVDCDNGARDIKLGREVEQP</sequence>
<dbReference type="EMBL" id="JAGGNH010000004">
    <property type="protein sequence ID" value="KAJ0974647.1"/>
    <property type="molecule type" value="Genomic_DNA"/>
</dbReference>
<gene>
    <name evidence="1" type="ORF">J5N97_016612</name>
</gene>
<accession>A0A9D5CK62</accession>
<comment type="caution">
    <text evidence="1">The sequence shown here is derived from an EMBL/GenBank/DDBJ whole genome shotgun (WGS) entry which is preliminary data.</text>
</comment>
<organism evidence="1 2">
    <name type="scientific">Dioscorea zingiberensis</name>
    <dbReference type="NCBI Taxonomy" id="325984"/>
    <lineage>
        <taxon>Eukaryota</taxon>
        <taxon>Viridiplantae</taxon>
        <taxon>Streptophyta</taxon>
        <taxon>Embryophyta</taxon>
        <taxon>Tracheophyta</taxon>
        <taxon>Spermatophyta</taxon>
        <taxon>Magnoliopsida</taxon>
        <taxon>Liliopsida</taxon>
        <taxon>Dioscoreales</taxon>
        <taxon>Dioscoreaceae</taxon>
        <taxon>Dioscorea</taxon>
    </lineage>
</organism>
<proteinExistence type="predicted"/>
<reference evidence="1" key="2">
    <citation type="journal article" date="2022" name="Hortic Res">
        <title>The genome of Dioscorea zingiberensis sheds light on the biosynthesis, origin and evolution of the medicinally important diosgenin saponins.</title>
        <authorList>
            <person name="Li Y."/>
            <person name="Tan C."/>
            <person name="Li Z."/>
            <person name="Guo J."/>
            <person name="Li S."/>
            <person name="Chen X."/>
            <person name="Wang C."/>
            <person name="Dai X."/>
            <person name="Yang H."/>
            <person name="Song W."/>
            <person name="Hou L."/>
            <person name="Xu J."/>
            <person name="Tong Z."/>
            <person name="Xu A."/>
            <person name="Yuan X."/>
            <person name="Wang W."/>
            <person name="Yang Q."/>
            <person name="Chen L."/>
            <person name="Sun Z."/>
            <person name="Wang K."/>
            <person name="Pan B."/>
            <person name="Chen J."/>
            <person name="Bao Y."/>
            <person name="Liu F."/>
            <person name="Qi X."/>
            <person name="Gang D.R."/>
            <person name="Wen J."/>
            <person name="Li J."/>
        </authorList>
    </citation>
    <scope>NUCLEOTIDE SEQUENCE</scope>
    <source>
        <strain evidence="1">Dzin_1.0</strain>
    </source>
</reference>
<dbReference type="AlphaFoldDB" id="A0A9D5CK62"/>
<dbReference type="Proteomes" id="UP001085076">
    <property type="component" value="Miscellaneous, Linkage group lg04"/>
</dbReference>
<evidence type="ECO:0000313" key="1">
    <source>
        <dbReference type="EMBL" id="KAJ0974647.1"/>
    </source>
</evidence>
<protein>
    <submittedName>
        <fullName evidence="1">Uncharacterized protein</fullName>
    </submittedName>
</protein>
<name>A0A9D5CK62_9LILI</name>
<reference evidence="1" key="1">
    <citation type="submission" date="2021-03" db="EMBL/GenBank/DDBJ databases">
        <authorList>
            <person name="Li Z."/>
            <person name="Yang C."/>
        </authorList>
    </citation>
    <scope>NUCLEOTIDE SEQUENCE</scope>
    <source>
        <strain evidence="1">Dzin_1.0</strain>
        <tissue evidence="1">Leaf</tissue>
    </source>
</reference>
<keyword evidence="2" id="KW-1185">Reference proteome</keyword>